<protein>
    <submittedName>
        <fullName evidence="1">Uncharacterized protein</fullName>
    </submittedName>
</protein>
<reference evidence="1" key="1">
    <citation type="submission" date="2018-05" db="EMBL/GenBank/DDBJ databases">
        <authorList>
            <person name="Lanie J.A."/>
            <person name="Ng W.-L."/>
            <person name="Kazmierczak K.M."/>
            <person name="Andrzejewski T.M."/>
            <person name="Davidsen T.M."/>
            <person name="Wayne K.J."/>
            <person name="Tettelin H."/>
            <person name="Glass J.I."/>
            <person name="Rusch D."/>
            <person name="Podicherti R."/>
            <person name="Tsui H.-C.T."/>
            <person name="Winkler M.E."/>
        </authorList>
    </citation>
    <scope>NUCLEOTIDE SEQUENCE</scope>
</reference>
<name>A0A382W9T7_9ZZZZ</name>
<evidence type="ECO:0000313" key="1">
    <source>
        <dbReference type="EMBL" id="SVD55414.1"/>
    </source>
</evidence>
<organism evidence="1">
    <name type="scientific">marine metagenome</name>
    <dbReference type="NCBI Taxonomy" id="408172"/>
    <lineage>
        <taxon>unclassified sequences</taxon>
        <taxon>metagenomes</taxon>
        <taxon>ecological metagenomes</taxon>
    </lineage>
</organism>
<feature type="non-terminal residue" evidence="1">
    <location>
        <position position="37"/>
    </location>
</feature>
<accession>A0A382W9T7</accession>
<proteinExistence type="predicted"/>
<sequence length="37" mass="4313">MFFPVVLTRKDRSDQSFCRVGGFFSETDYYSGSTYAF</sequence>
<dbReference type="EMBL" id="UINC01158076">
    <property type="protein sequence ID" value="SVD55414.1"/>
    <property type="molecule type" value="Genomic_DNA"/>
</dbReference>
<dbReference type="AlphaFoldDB" id="A0A382W9T7"/>
<gene>
    <name evidence="1" type="ORF">METZ01_LOCUS408268</name>
</gene>